<evidence type="ECO:0000256" key="2">
    <source>
        <dbReference type="ARBA" id="ARBA00022692"/>
    </source>
</evidence>
<keyword evidence="4 6" id="KW-0472">Membrane</keyword>
<feature type="transmembrane region" description="Helical" evidence="6">
    <location>
        <begin position="584"/>
        <end position="612"/>
    </location>
</feature>
<feature type="transmembrane region" description="Helical" evidence="6">
    <location>
        <begin position="74"/>
        <end position="99"/>
    </location>
</feature>
<dbReference type="GO" id="GO:0033281">
    <property type="term" value="C:TAT protein transport complex"/>
    <property type="evidence" value="ECO:0007669"/>
    <property type="project" value="TreeGrafter"/>
</dbReference>
<dbReference type="GeneID" id="68856549"/>
<evidence type="ECO:0000256" key="5">
    <source>
        <dbReference type="SAM" id="MobiDB-lite"/>
    </source>
</evidence>
<dbReference type="GO" id="GO:0065002">
    <property type="term" value="P:intracellular protein transmembrane transport"/>
    <property type="evidence" value="ECO:0007669"/>
    <property type="project" value="TreeGrafter"/>
</dbReference>
<dbReference type="EMBL" id="CP064787">
    <property type="protein sequence ID" value="QSG07328.1"/>
    <property type="molecule type" value="Genomic_DNA"/>
</dbReference>
<feature type="transmembrane region" description="Helical" evidence="6">
    <location>
        <begin position="491"/>
        <end position="510"/>
    </location>
</feature>
<evidence type="ECO:0000256" key="1">
    <source>
        <dbReference type="ARBA" id="ARBA00004141"/>
    </source>
</evidence>
<feature type="transmembrane region" description="Helical" evidence="6">
    <location>
        <begin position="694"/>
        <end position="714"/>
    </location>
</feature>
<evidence type="ECO:0000313" key="7">
    <source>
        <dbReference type="EMBL" id="QSG07328.1"/>
    </source>
</evidence>
<feature type="transmembrane region" description="Helical" evidence="6">
    <location>
        <begin position="322"/>
        <end position="341"/>
    </location>
</feature>
<feature type="transmembrane region" description="Helical" evidence="6">
    <location>
        <begin position="33"/>
        <end position="54"/>
    </location>
</feature>
<dbReference type="GO" id="GO:0043953">
    <property type="term" value="P:protein transport by the Tat complex"/>
    <property type="evidence" value="ECO:0007669"/>
    <property type="project" value="TreeGrafter"/>
</dbReference>
<name>A0A897N503_9EURY</name>
<feature type="transmembrane region" description="Helical" evidence="6">
    <location>
        <begin position="632"/>
        <end position="659"/>
    </location>
</feature>
<dbReference type="RefSeq" id="WP_229113768.1">
    <property type="nucleotide sequence ID" value="NZ_CP064787.1"/>
</dbReference>
<dbReference type="PRINTS" id="PR01840">
    <property type="entry name" value="TATCFAMILY"/>
</dbReference>
<feature type="transmembrane region" description="Helical" evidence="6">
    <location>
        <begin position="206"/>
        <end position="224"/>
    </location>
</feature>
<dbReference type="AlphaFoldDB" id="A0A897N503"/>
<feature type="transmembrane region" description="Helical" evidence="6">
    <location>
        <begin position="551"/>
        <end position="572"/>
    </location>
</feature>
<feature type="region of interest" description="Disordered" evidence="5">
    <location>
        <begin position="416"/>
        <end position="449"/>
    </location>
</feature>
<dbReference type="Proteomes" id="UP000663525">
    <property type="component" value="Chromosome"/>
</dbReference>
<feature type="transmembrane region" description="Helical" evidence="6">
    <location>
        <begin position="230"/>
        <end position="250"/>
    </location>
</feature>
<comment type="subcellular location">
    <subcellularLocation>
        <location evidence="1">Membrane</location>
        <topology evidence="1">Multi-pass membrane protein</topology>
    </subcellularLocation>
</comment>
<accession>A0A897N503</accession>
<dbReference type="PANTHER" id="PTHR30371">
    <property type="entry name" value="SEC-INDEPENDENT PROTEIN TRANSLOCASE PROTEIN TATC"/>
    <property type="match status" value="1"/>
</dbReference>
<evidence type="ECO:0000313" key="8">
    <source>
        <dbReference type="Proteomes" id="UP000663525"/>
    </source>
</evidence>
<keyword evidence="2 6" id="KW-0812">Transmembrane</keyword>
<gene>
    <name evidence="7" type="primary">tatC</name>
    <name evidence="7" type="ORF">HSR121_3016</name>
</gene>
<feature type="transmembrane region" description="Helical" evidence="6">
    <location>
        <begin position="171"/>
        <end position="194"/>
    </location>
</feature>
<dbReference type="Pfam" id="PF00902">
    <property type="entry name" value="TatC"/>
    <property type="match status" value="2"/>
</dbReference>
<evidence type="ECO:0000256" key="6">
    <source>
        <dbReference type="SAM" id="Phobius"/>
    </source>
</evidence>
<feature type="transmembrane region" description="Helical" evidence="6">
    <location>
        <begin position="120"/>
        <end position="142"/>
    </location>
</feature>
<evidence type="ECO:0000256" key="3">
    <source>
        <dbReference type="ARBA" id="ARBA00022989"/>
    </source>
</evidence>
<keyword evidence="3 6" id="KW-1133">Transmembrane helix</keyword>
<feature type="compositionally biased region" description="Polar residues" evidence="5">
    <location>
        <begin position="420"/>
        <end position="431"/>
    </location>
</feature>
<organism evidence="7 8">
    <name type="scientific">Halapricum desulfuricans</name>
    <dbReference type="NCBI Taxonomy" id="2841257"/>
    <lineage>
        <taxon>Archaea</taxon>
        <taxon>Methanobacteriati</taxon>
        <taxon>Methanobacteriota</taxon>
        <taxon>Stenosarchaea group</taxon>
        <taxon>Halobacteria</taxon>
        <taxon>Halobacteriales</taxon>
        <taxon>Haloarculaceae</taxon>
        <taxon>Halapricum</taxon>
    </lineage>
</organism>
<proteinExistence type="predicted"/>
<dbReference type="GO" id="GO:0009977">
    <property type="term" value="F:proton motive force dependent protein transmembrane transporter activity"/>
    <property type="evidence" value="ECO:0007669"/>
    <property type="project" value="TreeGrafter"/>
</dbReference>
<dbReference type="InterPro" id="IPR002033">
    <property type="entry name" value="TatC"/>
</dbReference>
<protein>
    <submittedName>
        <fullName evidence="7">Sec-independent protein secretion pathway component TatC</fullName>
    </submittedName>
</protein>
<sequence>MAGAIDEDTRRTIAGGREALGAALKTVQRHLQVVFVVFVVTLVGTILALQNYIWDALKRDLITEQAEVVTITPFEVILLQFKIGLIVGAIVSVPVLLYLSRDELRRRGWLPKVPLARWKFALLVGGVLTLFALGIAYAYLFFFPLMFDFLISTATNSGFEPTYSITKWMEFIVLLSLSFGIAAQLPLVMSTLAYAEIVPYETFRDYWKHAIVGLYAGGALFTPPDPLTQLMWATPLVALYAGSLKFTRIIVTVKRSSEQFEFTAVARRNWNRIAGAALLAFLLVYVFFSTGGLSTLNDVFGASSLWPTLTPLPESTGLSRQALGVLSGTAIGIVVALVAFYRTIARELTALDPTAAASVGDPAELDVSELDAAGVRAAPLEPFEEMSEDELMGIASEALENDEPERAEALLEKFDEAQERSGQSETESTGEGTPADVGESGTPDEQADSDVVTETTAGMVDAFTEEETTEDDIGGYYYDIAFILDSLTSKAFRIVGLFMAVLGGLFFYLYQRGIRDINADFLARLPAGMSAEQVQPVALHPVEHLIFEIKFSALVAALVTLPLLLYYAWPALRERGLVTGDKRVLLVWGGSLFVGIGVGSAIGYTLVAPAIISWLAQDALGANMIIAYRIKYYAWMIVYTTIGIGLLAEVPVSMFLFHFGGLVSFESMRNRWREVTIGIFTFAMLVTPSGMFTMLLVAIPIALAFYFGLAVLWLTTLGGRRGGGGTSVEEPA</sequence>
<dbReference type="PANTHER" id="PTHR30371:SF0">
    <property type="entry name" value="SEC-INDEPENDENT PROTEIN TRANSLOCASE PROTEIN TATC, CHLOROPLASTIC-RELATED"/>
    <property type="match status" value="1"/>
</dbReference>
<feature type="transmembrane region" description="Helical" evidence="6">
    <location>
        <begin position="270"/>
        <end position="288"/>
    </location>
</feature>
<reference evidence="7" key="1">
    <citation type="submission" date="2020-11" db="EMBL/GenBank/DDBJ databases">
        <title>Carbohydrate-dependent, anaerobic sulfur respiration: A novel catabolism in halophilic archaea.</title>
        <authorList>
            <person name="Sorokin D.Y."/>
            <person name="Messina E."/>
            <person name="Smedile F."/>
            <person name="La Cono V."/>
            <person name="Hallsworth J.E."/>
            <person name="Yakimov M.M."/>
        </authorList>
    </citation>
    <scope>NUCLEOTIDE SEQUENCE</scope>
    <source>
        <strain evidence="7">HSR12-1</strain>
    </source>
</reference>
<evidence type="ECO:0000256" key="4">
    <source>
        <dbReference type="ARBA" id="ARBA00023136"/>
    </source>
</evidence>